<dbReference type="RefSeq" id="WP_063244511.1">
    <property type="nucleotide sequence ID" value="NZ_LUKF01000017.1"/>
</dbReference>
<feature type="chain" id="PRO_5007572757" description="CHRD domain-containing protein" evidence="1">
    <location>
        <begin position="20"/>
        <end position="135"/>
    </location>
</feature>
<dbReference type="EMBL" id="LUKF01000017">
    <property type="protein sequence ID" value="KYG61135.1"/>
    <property type="molecule type" value="Genomic_DNA"/>
</dbReference>
<feature type="signal peptide" evidence="1">
    <location>
        <begin position="1"/>
        <end position="19"/>
    </location>
</feature>
<evidence type="ECO:0000313" key="3">
    <source>
        <dbReference type="Proteomes" id="UP000075391"/>
    </source>
</evidence>
<gene>
    <name evidence="2" type="ORF">AZI85_09275</name>
</gene>
<keyword evidence="1" id="KW-0732">Signal</keyword>
<proteinExistence type="predicted"/>
<evidence type="ECO:0000256" key="1">
    <source>
        <dbReference type="SAM" id="SignalP"/>
    </source>
</evidence>
<name>A0A150WDI7_BDEBC</name>
<organism evidence="2 3">
    <name type="scientific">Bdellovibrio bacteriovorus</name>
    <dbReference type="NCBI Taxonomy" id="959"/>
    <lineage>
        <taxon>Bacteria</taxon>
        <taxon>Pseudomonadati</taxon>
        <taxon>Bdellovibrionota</taxon>
        <taxon>Bdellovibrionia</taxon>
        <taxon>Bdellovibrionales</taxon>
        <taxon>Pseudobdellovibrionaceae</taxon>
        <taxon>Bdellovibrio</taxon>
    </lineage>
</organism>
<dbReference type="Proteomes" id="UP000075391">
    <property type="component" value="Unassembled WGS sequence"/>
</dbReference>
<comment type="caution">
    <text evidence="2">The sequence shown here is derived from an EMBL/GenBank/DDBJ whole genome shotgun (WGS) entry which is preliminary data.</text>
</comment>
<protein>
    <recommendedName>
        <fullName evidence="4">CHRD domain-containing protein</fullName>
    </recommendedName>
</protein>
<reference evidence="2 3" key="1">
    <citation type="submission" date="2016-03" db="EMBL/GenBank/DDBJ databases">
        <authorList>
            <person name="Ploux O."/>
        </authorList>
    </citation>
    <scope>NUCLEOTIDE SEQUENCE [LARGE SCALE GENOMIC DNA]</scope>
    <source>
        <strain evidence="2 3">BER2</strain>
    </source>
</reference>
<sequence length="135" mass="14540">MKSILVTLFSLFAISSAHAQTATSSAQAYGVGTFLISSVKLDESPTQVAVQITSLKTGTVVAELLLNVDRRVTLNLLSPEGEYLRGDLVLRQDNTFLGVSAYLINGIGVQPRNTIDGLIAYWKNTDPTPEPVPTF</sequence>
<evidence type="ECO:0000313" key="2">
    <source>
        <dbReference type="EMBL" id="KYG61135.1"/>
    </source>
</evidence>
<accession>A0A150WDI7</accession>
<dbReference type="OrthoDB" id="9971545at2"/>
<dbReference type="AlphaFoldDB" id="A0A150WDI7"/>
<evidence type="ECO:0008006" key="4">
    <source>
        <dbReference type="Google" id="ProtNLM"/>
    </source>
</evidence>